<feature type="compositionally biased region" description="Polar residues" evidence="4">
    <location>
        <begin position="430"/>
        <end position="441"/>
    </location>
</feature>
<dbReference type="InterPro" id="IPR029063">
    <property type="entry name" value="SAM-dependent_MTases_sf"/>
</dbReference>
<dbReference type="InterPro" id="IPR034732">
    <property type="entry name" value="EPHD"/>
</dbReference>
<dbReference type="CDD" id="cd15571">
    <property type="entry name" value="ePHD"/>
    <property type="match status" value="1"/>
</dbReference>
<feature type="region of interest" description="Disordered" evidence="4">
    <location>
        <begin position="299"/>
        <end position="339"/>
    </location>
</feature>
<dbReference type="Gene3D" id="2.30.30.140">
    <property type="match status" value="1"/>
</dbReference>
<dbReference type="EMBL" id="JAEPRC010000680">
    <property type="protein sequence ID" value="KAG2193006.1"/>
    <property type="molecule type" value="Genomic_DNA"/>
</dbReference>
<dbReference type="InterPro" id="IPR001965">
    <property type="entry name" value="Znf_PHD"/>
</dbReference>
<keyword evidence="7" id="KW-1185">Reference proteome</keyword>
<dbReference type="InterPro" id="IPR051188">
    <property type="entry name" value="PHD-type_Zinc_Finger"/>
</dbReference>
<reference evidence="6" key="1">
    <citation type="submission" date="2020-12" db="EMBL/GenBank/DDBJ databases">
        <title>Metabolic potential, ecology and presence of endohyphal bacteria is reflected in genomic diversity of Mucoromycotina.</title>
        <authorList>
            <person name="Muszewska A."/>
            <person name="Okrasinska A."/>
            <person name="Steczkiewicz K."/>
            <person name="Drgas O."/>
            <person name="Orlowska M."/>
            <person name="Perlinska-Lenart U."/>
            <person name="Aleksandrzak-Piekarczyk T."/>
            <person name="Szatraj K."/>
            <person name="Zielenkiewicz U."/>
            <person name="Pilsyk S."/>
            <person name="Malc E."/>
            <person name="Mieczkowski P."/>
            <person name="Kruszewska J.S."/>
            <person name="Biernat P."/>
            <person name="Pawlowska J."/>
        </authorList>
    </citation>
    <scope>NUCLEOTIDE SEQUENCE</scope>
    <source>
        <strain evidence="6">CBS 226.32</strain>
    </source>
</reference>
<dbReference type="PANTHER" id="PTHR12420">
    <property type="entry name" value="PHD FINGER PROTEIN"/>
    <property type="match status" value="1"/>
</dbReference>
<feature type="region of interest" description="Disordered" evidence="4">
    <location>
        <begin position="430"/>
        <end position="456"/>
    </location>
</feature>
<dbReference type="GO" id="GO:0008270">
    <property type="term" value="F:zinc ion binding"/>
    <property type="evidence" value="ECO:0007669"/>
    <property type="project" value="UniProtKB-KW"/>
</dbReference>
<dbReference type="SUPFAM" id="SSF53335">
    <property type="entry name" value="S-adenosyl-L-methionine-dependent methyltransferases"/>
    <property type="match status" value="2"/>
</dbReference>
<dbReference type="Gene3D" id="3.30.40.10">
    <property type="entry name" value="Zinc/RING finger domain, C3HC4 (zinc finger)"/>
    <property type="match status" value="1"/>
</dbReference>
<feature type="domain" description="PHD-type" evidence="5">
    <location>
        <begin position="773"/>
        <end position="895"/>
    </location>
</feature>
<evidence type="ECO:0000256" key="3">
    <source>
        <dbReference type="ARBA" id="ARBA00022833"/>
    </source>
</evidence>
<feature type="compositionally biased region" description="Polar residues" evidence="4">
    <location>
        <begin position="299"/>
        <end position="309"/>
    </location>
</feature>
<dbReference type="Gene3D" id="3.40.50.150">
    <property type="entry name" value="Vaccinia Virus protein VP39"/>
    <property type="match status" value="1"/>
</dbReference>
<evidence type="ECO:0000259" key="5">
    <source>
        <dbReference type="PROSITE" id="PS51805"/>
    </source>
</evidence>
<name>A0A8H7QK63_9FUNG</name>
<feature type="compositionally biased region" description="Basic residues" evidence="4">
    <location>
        <begin position="316"/>
        <end position="327"/>
    </location>
</feature>
<sequence>MWQPNSTYHFDSNTPHFDIPTEQSDFMHMDYSTSNSNSLDMALQQNNINNTVNSFNQLEDRNYQWISCYPVVNDNHLNFVENWSKDETLLENDVNKRIGKLSLDYTFIQDNNYAPPSMIQSDNNTKETHESINDCKICVTNSRDRNPFDKIILCKDCQHQWKYLLLNYNINKEISNKSVTKMLHDQQMRLTRNMAHKLTDNYGFGPNIHGYSRHRPVMVTFFQDKSKKEYIGLLCELKQGKVKVWVPEIQVFEWFPVGSRRLKIMAPHEESSANAVSSNTDNSIQDEKVMLCMQTQKADSKPAISQQRLHQLPSRRPNKIRKKHPNRNIKTNNSHSTATDNSFLTTGAFATRKAIHRLRYNSGFIPNPYGYIKNQAVQILDTRGSKTNSWRRGTLVEMRPGYVKVHYNERSDAHDKWFIIGSRRIRIDSNDNNDLKSNVNPDAQHEENKKRRSLKTNSQQNCINNLEIQQQQNCSNITKQSIEKPIISLRVAQYKASETEQFLHNIYGYYYMQHVIVLYSDKKYYEARLICIQKNKVKVHYCGWIDIFDEFIPLGSKRIQSIESDNQHVECLEPNYHERYKQMQIIDSISKPQVNTPECYQRDNKAILDKINQIKIKSDTKEDVIAVVGDIVATNTPKIYCNQCKINIKQFRYYCSYCENSSCSNLDSQGPFQLCIDCFDHFFPNSHQHPRSGFAIQAVIIDKLNQQNHVNDNTRTVLWEEDILQEQSNNLIEEEEEEEEDTSLDASKVFTGINDFSTRDKLGYLFLQKWQDRKICAFCNDDDDSSQELGPFIGPFVNNSIKRLGQEKKRTFWAHDACARYSPEVIYSADEGKWYNIARALRRGRSMRCHVCKEKGATIGCFDSKCSKSFHLPCTKKPTNDYINVFHCDGCSKKLLKDELWFTCEQCSLANYFSSFDLCSKCYNNNDLVNEHNHDKSNYKETCYARIEEIETQNQSKKDYANNRNNTTNKKVQLFPRRSYKLPNGSTPTSCCYCGTFEAETWRKGYDGEQPPHQNIAGFVAENYVASIEDYSHKPYFTREVLSFTKSSTGTRLKSYEPQPNQLFSLTFESTYFDIPGRAPRWATHSGTDYHGTWLPQTVRRALLKYTKKDERILSNFLGRGIFSLIYKNQKLVASFSLFEIKLGTDAIECFLLQRKCCGIDINPAAVALSQRNCCFEIPAGLTFAKYRPIIALADARQLNGSLFQDNSYHHILSHPPYKDCVAYSTHLDGDLSRFTHIDDFKLEYTRVIQESYRLLKMDRRLTLGIGDNREHCFYIAVGFHLIRLYIDQGFELEELVIKRQRYCSAFGLGNLDPDTVNNYYTSTLYGIPPSAITRKSRAMGTVWIFNLSNQYSFAQLCISRMIERFGQDECNWLHIKLSVDITIQEQYQKHESGSFSLSFTSTSEAVETISEYEQKRLRKIQENNETLLKLGLISDLGQESVVNDSINCDTMLNKKPYIHADLVVIATGHIENLDPNQINHYRKSIIQLAQDAIPQLAVKGMLIIGTKDIRDKSTGKLWPISMLVLEDIERTTSILKLKEMVFTVPEGYSKSRDITVEIQQQQQEEEHLPIVHAIYLIFQKQ</sequence>
<keyword evidence="3" id="KW-0862">Zinc</keyword>
<organism evidence="6 7">
    <name type="scientific">Mucor plumbeus</name>
    <dbReference type="NCBI Taxonomy" id="97098"/>
    <lineage>
        <taxon>Eukaryota</taxon>
        <taxon>Fungi</taxon>
        <taxon>Fungi incertae sedis</taxon>
        <taxon>Mucoromycota</taxon>
        <taxon>Mucoromycotina</taxon>
        <taxon>Mucoromycetes</taxon>
        <taxon>Mucorales</taxon>
        <taxon>Mucorineae</taxon>
        <taxon>Mucoraceae</taxon>
        <taxon>Mucor</taxon>
    </lineage>
</organism>
<proteinExistence type="predicted"/>
<comment type="caution">
    <text evidence="6">The sequence shown here is derived from an EMBL/GenBank/DDBJ whole genome shotgun (WGS) entry which is preliminary data.</text>
</comment>
<evidence type="ECO:0000256" key="2">
    <source>
        <dbReference type="ARBA" id="ARBA00022771"/>
    </source>
</evidence>
<dbReference type="PROSITE" id="PS51805">
    <property type="entry name" value="EPHD"/>
    <property type="match status" value="1"/>
</dbReference>
<evidence type="ECO:0000313" key="6">
    <source>
        <dbReference type="EMBL" id="KAG2193006.1"/>
    </source>
</evidence>
<protein>
    <recommendedName>
        <fullName evidence="5">PHD-type domain-containing protein</fullName>
    </recommendedName>
</protein>
<dbReference type="InterPro" id="IPR013083">
    <property type="entry name" value="Znf_RING/FYVE/PHD"/>
</dbReference>
<evidence type="ECO:0000256" key="1">
    <source>
        <dbReference type="ARBA" id="ARBA00022723"/>
    </source>
</evidence>
<keyword evidence="2" id="KW-0863">Zinc-finger</keyword>
<accession>A0A8H7QK63</accession>
<keyword evidence="1" id="KW-0479">Metal-binding</keyword>
<dbReference type="Proteomes" id="UP000650833">
    <property type="component" value="Unassembled WGS sequence"/>
</dbReference>
<dbReference type="Pfam" id="PF13832">
    <property type="entry name" value="zf-HC5HC2H_2"/>
    <property type="match status" value="1"/>
</dbReference>
<evidence type="ECO:0000256" key="4">
    <source>
        <dbReference type="SAM" id="MobiDB-lite"/>
    </source>
</evidence>
<dbReference type="SMART" id="SM00249">
    <property type="entry name" value="PHD"/>
    <property type="match status" value="1"/>
</dbReference>
<evidence type="ECO:0000313" key="7">
    <source>
        <dbReference type="Proteomes" id="UP000650833"/>
    </source>
</evidence>
<feature type="compositionally biased region" description="Polar residues" evidence="4">
    <location>
        <begin position="328"/>
        <end position="339"/>
    </location>
</feature>
<dbReference type="OrthoDB" id="161570at2759"/>
<gene>
    <name evidence="6" type="ORF">INT46_009043</name>
</gene>